<dbReference type="PANTHER" id="PTHR11552:SF147">
    <property type="entry name" value="CHOLINE DEHYDROGENASE, MITOCHONDRIAL"/>
    <property type="match status" value="1"/>
</dbReference>
<evidence type="ECO:0000256" key="2">
    <source>
        <dbReference type="ARBA" id="ARBA00010790"/>
    </source>
</evidence>
<dbReference type="eggNOG" id="COG2303">
    <property type="taxonomic scope" value="Bacteria"/>
</dbReference>
<keyword evidence="4 5" id="KW-0274">FAD</keyword>
<sequence>MARQGTKPIGETFDYIVVGAGSSGSVIAARLSQNGASVLVIEAGPAKVNAVSRIPGFHKVAWNFRPFNWSFVSEPEANLGGRRIQVPRGKVIGGSSAINGMAFLRGSPLDFDAWAQSGAHGWSYDDVLPYFRKSETSWNDDVHRHGHDGPVRVVVRKGSHQFLDEIAQAAQQAGYPTTQDPDGDFHEGVSPMPQNSGGGVRNGTNSVYLEPALRSGNCRLIANALAKRVLFEGKRAVGIEYEAEGALHNALAAKEVILCGGAYNSPQLLMLSGIGNAGDLRAMGIEPLVDLPGVGANLQEHPMVYIDFGARESLLSTLRMDRMALALGRWMIGHGGALAGNGVSGNVLLRTLPELDRPDIQIMLTTIRSDAQPWLLRRQSHKWTWPICLLHPFSRGSVTLKSPDFRDHPAIRFNMFDDPRDMETMIRGIRSAQRIAGQPGLSHLLTGPMAPGPEVATDGELEAFIRQHAEITHHPVGTCRMGQDELAVVDPTLQVSTVSGLRVADASVIPLVPGANTNPAAIMIGERASDLILGRSA</sequence>
<comment type="caution">
    <text evidence="10">The sequence shown here is derived from an EMBL/GenBank/DDBJ whole genome shotgun (WGS) entry which is preliminary data.</text>
</comment>
<dbReference type="Gene3D" id="3.30.560.10">
    <property type="entry name" value="Glucose Oxidase, domain 3"/>
    <property type="match status" value="1"/>
</dbReference>
<proteinExistence type="inferred from homology"/>
<dbReference type="AlphaFoldDB" id="G6EGL4"/>
<dbReference type="InterPro" id="IPR012132">
    <property type="entry name" value="GMC_OxRdtase"/>
</dbReference>
<name>G6EGL4_9SPHN</name>
<dbReference type="Gene3D" id="3.50.50.60">
    <property type="entry name" value="FAD/NAD(P)-binding domain"/>
    <property type="match status" value="1"/>
</dbReference>
<reference evidence="10 11" key="1">
    <citation type="journal article" date="2012" name="J. Bacteriol.">
        <title>Genome sequence of benzo(a)pyrene-degrading bacterium Novosphingobium pentaromativorans US6-1.</title>
        <authorList>
            <person name="Luo Y.R."/>
            <person name="Kang S.G."/>
            <person name="Kim S.J."/>
            <person name="Kim M.R."/>
            <person name="Li N."/>
            <person name="Lee J.H."/>
            <person name="Kwon K.K."/>
        </authorList>
    </citation>
    <scope>NUCLEOTIDE SEQUENCE [LARGE SCALE GENOMIC DNA]</scope>
    <source>
        <strain evidence="10 11">US6-1</strain>
    </source>
</reference>
<feature type="region of interest" description="Disordered" evidence="7">
    <location>
        <begin position="174"/>
        <end position="203"/>
    </location>
</feature>
<dbReference type="PROSITE" id="PS00624">
    <property type="entry name" value="GMC_OXRED_2"/>
    <property type="match status" value="1"/>
</dbReference>
<evidence type="ECO:0000313" key="11">
    <source>
        <dbReference type="Proteomes" id="UP000004030"/>
    </source>
</evidence>
<dbReference type="Pfam" id="PF05199">
    <property type="entry name" value="GMC_oxred_C"/>
    <property type="match status" value="1"/>
</dbReference>
<dbReference type="SUPFAM" id="SSF51905">
    <property type="entry name" value="FAD/NAD(P)-binding domain"/>
    <property type="match status" value="1"/>
</dbReference>
<dbReference type="InterPro" id="IPR007867">
    <property type="entry name" value="GMC_OxRtase_C"/>
</dbReference>
<dbReference type="EMBL" id="AGFM01000055">
    <property type="protein sequence ID" value="EHJ59561.1"/>
    <property type="molecule type" value="Genomic_DNA"/>
</dbReference>
<dbReference type="KEGG" id="npn:JI59_21775"/>
<dbReference type="GO" id="GO:0016614">
    <property type="term" value="F:oxidoreductase activity, acting on CH-OH group of donors"/>
    <property type="evidence" value="ECO:0007669"/>
    <property type="project" value="InterPro"/>
</dbReference>
<comment type="cofactor">
    <cofactor evidence="1 5">
        <name>FAD</name>
        <dbReference type="ChEBI" id="CHEBI:57692"/>
    </cofactor>
</comment>
<comment type="similarity">
    <text evidence="2 6">Belongs to the GMC oxidoreductase family.</text>
</comment>
<protein>
    <recommendedName>
        <fullName evidence="8 9">Glucose-methanol-choline oxidoreductase N-terminal domain-containing protein</fullName>
    </recommendedName>
</protein>
<evidence type="ECO:0000256" key="4">
    <source>
        <dbReference type="ARBA" id="ARBA00022827"/>
    </source>
</evidence>
<accession>G6EGL4</accession>
<dbReference type="OrthoDB" id="9785276at2"/>
<keyword evidence="11" id="KW-1185">Reference proteome</keyword>
<gene>
    <name evidence="10" type="ORF">NSU_3444</name>
</gene>
<evidence type="ECO:0000256" key="6">
    <source>
        <dbReference type="RuleBase" id="RU003968"/>
    </source>
</evidence>
<dbReference type="Proteomes" id="UP000004030">
    <property type="component" value="Unassembled WGS sequence"/>
</dbReference>
<dbReference type="PANTHER" id="PTHR11552">
    <property type="entry name" value="GLUCOSE-METHANOL-CHOLINE GMC OXIDOREDUCTASE"/>
    <property type="match status" value="1"/>
</dbReference>
<feature type="binding site" evidence="5">
    <location>
        <position position="91"/>
    </location>
    <ligand>
        <name>FAD</name>
        <dbReference type="ChEBI" id="CHEBI:57692"/>
    </ligand>
</feature>
<dbReference type="SUPFAM" id="SSF54373">
    <property type="entry name" value="FAD-linked reductases, C-terminal domain"/>
    <property type="match status" value="1"/>
</dbReference>
<dbReference type="InterPro" id="IPR036188">
    <property type="entry name" value="FAD/NAD-bd_sf"/>
</dbReference>
<evidence type="ECO:0000256" key="3">
    <source>
        <dbReference type="ARBA" id="ARBA00022630"/>
    </source>
</evidence>
<dbReference type="GO" id="GO:0050660">
    <property type="term" value="F:flavin adenine dinucleotide binding"/>
    <property type="evidence" value="ECO:0007669"/>
    <property type="project" value="InterPro"/>
</dbReference>
<dbReference type="PROSITE" id="PS00623">
    <property type="entry name" value="GMC_OXRED_1"/>
    <property type="match status" value="1"/>
</dbReference>
<feature type="domain" description="Glucose-methanol-choline oxidoreductase N-terminal" evidence="9">
    <location>
        <begin position="261"/>
        <end position="275"/>
    </location>
</feature>
<evidence type="ECO:0000259" key="9">
    <source>
        <dbReference type="PROSITE" id="PS00624"/>
    </source>
</evidence>
<dbReference type="InterPro" id="IPR000172">
    <property type="entry name" value="GMC_OxRdtase_N"/>
</dbReference>
<evidence type="ECO:0000256" key="5">
    <source>
        <dbReference type="PIRSR" id="PIRSR000137-2"/>
    </source>
</evidence>
<evidence type="ECO:0000256" key="1">
    <source>
        <dbReference type="ARBA" id="ARBA00001974"/>
    </source>
</evidence>
<evidence type="ECO:0000256" key="7">
    <source>
        <dbReference type="SAM" id="MobiDB-lite"/>
    </source>
</evidence>
<dbReference type="Pfam" id="PF00732">
    <property type="entry name" value="GMC_oxred_N"/>
    <property type="match status" value="1"/>
</dbReference>
<feature type="domain" description="Glucose-methanol-choline oxidoreductase N-terminal" evidence="8">
    <location>
        <begin position="89"/>
        <end position="112"/>
    </location>
</feature>
<dbReference type="RefSeq" id="WP_007014352.1">
    <property type="nucleotide sequence ID" value="NZ_AGFM01000055.1"/>
</dbReference>
<evidence type="ECO:0000259" key="8">
    <source>
        <dbReference type="PROSITE" id="PS00623"/>
    </source>
</evidence>
<dbReference type="PATRIC" id="fig|1088721.3.peg.3397"/>
<organism evidence="10 11">
    <name type="scientific">Novosphingobium pentaromativorans US6-1</name>
    <dbReference type="NCBI Taxonomy" id="1088721"/>
    <lineage>
        <taxon>Bacteria</taxon>
        <taxon>Pseudomonadati</taxon>
        <taxon>Pseudomonadota</taxon>
        <taxon>Alphaproteobacteria</taxon>
        <taxon>Sphingomonadales</taxon>
        <taxon>Sphingomonadaceae</taxon>
        <taxon>Novosphingobium</taxon>
    </lineage>
</organism>
<evidence type="ECO:0000313" key="10">
    <source>
        <dbReference type="EMBL" id="EHJ59561.1"/>
    </source>
</evidence>
<keyword evidence="3 6" id="KW-0285">Flavoprotein</keyword>
<dbReference type="PIRSF" id="PIRSF000137">
    <property type="entry name" value="Alcohol_oxidase"/>
    <property type="match status" value="1"/>
</dbReference>